<feature type="domain" description="ATPase AAA-3" evidence="1">
    <location>
        <begin position="43"/>
        <end position="172"/>
    </location>
</feature>
<dbReference type="EMBL" id="DTFF01000048">
    <property type="protein sequence ID" value="HGI87892.1"/>
    <property type="molecule type" value="Genomic_DNA"/>
</dbReference>
<dbReference type="Pfam" id="PF07726">
    <property type="entry name" value="AAA_3"/>
    <property type="match status" value="1"/>
</dbReference>
<evidence type="ECO:0000313" key="3">
    <source>
        <dbReference type="EMBL" id="HGI87892.1"/>
    </source>
</evidence>
<dbReference type="Gene3D" id="3.40.50.300">
    <property type="entry name" value="P-loop containing nucleotide triphosphate hydrolases"/>
    <property type="match status" value="1"/>
</dbReference>
<dbReference type="GO" id="GO:0005524">
    <property type="term" value="F:ATP binding"/>
    <property type="evidence" value="ECO:0007669"/>
    <property type="project" value="InterPro"/>
</dbReference>
<dbReference type="SUPFAM" id="SSF52540">
    <property type="entry name" value="P-loop containing nucleoside triphosphate hydrolases"/>
    <property type="match status" value="1"/>
</dbReference>
<dbReference type="PIRSF" id="PIRSF002849">
    <property type="entry name" value="AAA_ATPase_chaperone_MoxR_prd"/>
    <property type="match status" value="1"/>
</dbReference>
<dbReference type="PANTHER" id="PTHR42759">
    <property type="entry name" value="MOXR FAMILY PROTEIN"/>
    <property type="match status" value="1"/>
</dbReference>
<dbReference type="Gene3D" id="1.10.8.80">
    <property type="entry name" value="Magnesium chelatase subunit I, C-Terminal domain"/>
    <property type="match status" value="1"/>
</dbReference>
<protein>
    <submittedName>
        <fullName evidence="3">MoxR family ATPase</fullName>
    </submittedName>
</protein>
<dbReference type="Pfam" id="PF17863">
    <property type="entry name" value="AAA_lid_2"/>
    <property type="match status" value="1"/>
</dbReference>
<accession>A0A7C4BE32</accession>
<feature type="domain" description="ChlI/MoxR AAA lid" evidence="2">
    <location>
        <begin position="238"/>
        <end position="307"/>
    </location>
</feature>
<dbReference type="InterPro" id="IPR041628">
    <property type="entry name" value="ChlI/MoxR_AAA_lid"/>
</dbReference>
<dbReference type="InterPro" id="IPR011703">
    <property type="entry name" value="ATPase_AAA-3"/>
</dbReference>
<dbReference type="PANTHER" id="PTHR42759:SF5">
    <property type="entry name" value="METHANOL DEHYDROGENASE REGULATOR"/>
    <property type="match status" value="1"/>
</dbReference>
<proteinExistence type="predicted"/>
<evidence type="ECO:0000259" key="2">
    <source>
        <dbReference type="Pfam" id="PF17863"/>
    </source>
</evidence>
<reference evidence="3" key="1">
    <citation type="journal article" date="2020" name="mSystems">
        <title>Genome- and Community-Level Interaction Insights into Carbon Utilization and Element Cycling Functions of Hydrothermarchaeota in Hydrothermal Sediment.</title>
        <authorList>
            <person name="Zhou Z."/>
            <person name="Liu Y."/>
            <person name="Xu W."/>
            <person name="Pan J."/>
            <person name="Luo Z.H."/>
            <person name="Li M."/>
        </authorList>
    </citation>
    <scope>NUCLEOTIDE SEQUENCE [LARGE SCALE GENOMIC DNA]</scope>
    <source>
        <strain evidence="3">SpSt-732</strain>
    </source>
</reference>
<organism evidence="3">
    <name type="scientific">Ignisphaera aggregans</name>
    <dbReference type="NCBI Taxonomy" id="334771"/>
    <lineage>
        <taxon>Archaea</taxon>
        <taxon>Thermoproteota</taxon>
        <taxon>Thermoprotei</taxon>
        <taxon>Desulfurococcales</taxon>
        <taxon>Desulfurococcaceae</taxon>
        <taxon>Ignisphaera</taxon>
    </lineage>
</organism>
<dbReference type="GO" id="GO:0016887">
    <property type="term" value="F:ATP hydrolysis activity"/>
    <property type="evidence" value="ECO:0007669"/>
    <property type="project" value="InterPro"/>
</dbReference>
<comment type="caution">
    <text evidence="3">The sequence shown here is derived from an EMBL/GenBank/DDBJ whole genome shotgun (WGS) entry which is preliminary data.</text>
</comment>
<dbReference type="AlphaFoldDB" id="A0A7C4BE32"/>
<dbReference type="InterPro" id="IPR027417">
    <property type="entry name" value="P-loop_NTPase"/>
</dbReference>
<dbReference type="InterPro" id="IPR050764">
    <property type="entry name" value="CbbQ/NirQ/NorQ/GpvN"/>
</dbReference>
<gene>
    <name evidence="3" type="ORF">ENV14_05860</name>
</gene>
<evidence type="ECO:0000259" key="1">
    <source>
        <dbReference type="Pfam" id="PF07726"/>
    </source>
</evidence>
<sequence length="316" mass="35416">MPRLDFDDISREVREVVSTISKVYVGKQDLVKLCVAALYSGGHVLIEGFPGTGKTLLAKALAKAMAGVYRRVQGHPDILPSDILGFHVYRVTGERVFVEGPVFTNILLFDELNRTPTRTQAALLEAMQEMQVTVDGVTYRLPKPFMVIATQIPYRHAKGAYEIMETLADRFAVSASSHYNPPEEEVEVVRRADYILSVPVEQVTTPQRVEAVSRKIPEVIHVSDHVVDYIVRLVNYVRHHQAVAYGPSHRATVHLLGVSRVLALMDGRDYVIPDDVKSTFTPVVIHRIKLKEEFELEDVTPESIVEEALKTVPVPK</sequence>
<name>A0A7C4BE32_9CREN</name>